<sequence length="425" mass="49163">MWKLKQIFDGEYGCEERQPGEKEKCLVILANEEGEEKTFEANEDWIAAIEKLSANPLMKIIISKPIAKDCQYKKIVVEKKGDGYQAAKYTEKQVFHDNFGADDLQGFLMEAIHDTFLQVNAWDEKKEYSLLISKKGAVTLRAKASKEAPDTVTEHNRKKNYILDEGQVIPPLVDMGIFTGEGKVVKSMYDKFRQINRFIEMIDDAIREYKGEEIHIIDFGCGKSYLTFIMYYYFTEIRHMKVQMLGLDLKKDVIEKCNRAAEKYGYDDLRFELGDINGFQTPFDVDMVVTLHACDTATDFALYNAITWNAKMIFSVPCCQHEVNKQIQSEDYSLLTRYGIIKERFSALTTDAIRANLLECCGYKTQLLEFIDFEHTPKNILIRAVRRPVLPSSAKKKYLAEVENMCREFHLEPTLYTLLRNDCKV</sequence>
<dbReference type="EMBL" id="CVRS01000014">
    <property type="protein sequence ID" value="CRL32488.1"/>
    <property type="molecule type" value="Genomic_DNA"/>
</dbReference>
<dbReference type="CDD" id="cd02440">
    <property type="entry name" value="AdoMet_MTases"/>
    <property type="match status" value="1"/>
</dbReference>
<accession>A0A0M6WA26</accession>
<dbReference type="Pfam" id="PF13679">
    <property type="entry name" value="Methyltransf_32"/>
    <property type="match status" value="1"/>
</dbReference>
<keyword evidence="3" id="KW-1185">Reference proteome</keyword>
<dbReference type="SUPFAM" id="SSF53335">
    <property type="entry name" value="S-adenosyl-L-methionine-dependent methyltransferases"/>
    <property type="match status" value="1"/>
</dbReference>
<evidence type="ECO:0000313" key="3">
    <source>
        <dbReference type="Proteomes" id="UP000049828"/>
    </source>
</evidence>
<dbReference type="RefSeq" id="WP_330378899.1">
    <property type="nucleotide sequence ID" value="NZ_CVRS01000014.1"/>
</dbReference>
<protein>
    <recommendedName>
        <fullName evidence="1">Methyltransferase domain-containing protein</fullName>
    </recommendedName>
</protein>
<dbReference type="InterPro" id="IPR029063">
    <property type="entry name" value="SAM-dependent_MTases_sf"/>
</dbReference>
<dbReference type="GO" id="GO:0005737">
    <property type="term" value="C:cytoplasm"/>
    <property type="evidence" value="ECO:0007669"/>
    <property type="project" value="TreeGrafter"/>
</dbReference>
<proteinExistence type="predicted"/>
<dbReference type="PANTHER" id="PTHR13369">
    <property type="match status" value="1"/>
</dbReference>
<evidence type="ECO:0000313" key="2">
    <source>
        <dbReference type="EMBL" id="CRL32488.1"/>
    </source>
</evidence>
<dbReference type="AlphaFoldDB" id="A0A0M6WA26"/>
<dbReference type="PANTHER" id="PTHR13369:SF3">
    <property type="entry name" value="METHYLTRANSFERASE DOMAIN-CONTAINING PROTEIN"/>
    <property type="match status" value="1"/>
</dbReference>
<dbReference type="STRING" id="360807.ERS852392_01260"/>
<dbReference type="Gene3D" id="3.40.50.150">
    <property type="entry name" value="Vaccinia Virus protein VP39"/>
    <property type="match status" value="1"/>
</dbReference>
<reference evidence="3" key="1">
    <citation type="submission" date="2015-05" db="EMBL/GenBank/DDBJ databases">
        <authorList>
            <consortium name="Pathogen Informatics"/>
        </authorList>
    </citation>
    <scope>NUCLEOTIDE SEQUENCE [LARGE SCALE GENOMIC DNA]</scope>
    <source>
        <strain evidence="3">L1-83</strain>
    </source>
</reference>
<dbReference type="InterPro" id="IPR025714">
    <property type="entry name" value="Methyltranfer_dom"/>
</dbReference>
<gene>
    <name evidence="2" type="ORF">RIL183_13171</name>
</gene>
<feature type="domain" description="Methyltransferase" evidence="1">
    <location>
        <begin position="190"/>
        <end position="326"/>
    </location>
</feature>
<name>A0A0M6WA26_9FIRM</name>
<evidence type="ECO:0000259" key="1">
    <source>
        <dbReference type="Pfam" id="PF13679"/>
    </source>
</evidence>
<dbReference type="Proteomes" id="UP000049828">
    <property type="component" value="Unassembled WGS sequence"/>
</dbReference>
<organism evidence="2 3">
    <name type="scientific">Roseburia inulinivorans</name>
    <dbReference type="NCBI Taxonomy" id="360807"/>
    <lineage>
        <taxon>Bacteria</taxon>
        <taxon>Bacillati</taxon>
        <taxon>Bacillota</taxon>
        <taxon>Clostridia</taxon>
        <taxon>Lachnospirales</taxon>
        <taxon>Lachnospiraceae</taxon>
        <taxon>Roseburia</taxon>
    </lineage>
</organism>